<keyword evidence="3" id="KW-1185">Reference proteome</keyword>
<feature type="compositionally biased region" description="Basic and acidic residues" evidence="1">
    <location>
        <begin position="437"/>
        <end position="450"/>
    </location>
</feature>
<dbReference type="EMBL" id="JALJOU010000040">
    <property type="protein sequence ID" value="KAK9832640.1"/>
    <property type="molecule type" value="Genomic_DNA"/>
</dbReference>
<feature type="compositionally biased region" description="Polar residues" evidence="1">
    <location>
        <begin position="420"/>
        <end position="433"/>
    </location>
</feature>
<name>A0AAW1RGP0_9CHLO</name>
<feature type="compositionally biased region" description="Basic and acidic residues" evidence="1">
    <location>
        <begin position="338"/>
        <end position="350"/>
    </location>
</feature>
<organism evidence="2 3">
    <name type="scientific">Elliptochloris bilobata</name>
    <dbReference type="NCBI Taxonomy" id="381761"/>
    <lineage>
        <taxon>Eukaryota</taxon>
        <taxon>Viridiplantae</taxon>
        <taxon>Chlorophyta</taxon>
        <taxon>core chlorophytes</taxon>
        <taxon>Trebouxiophyceae</taxon>
        <taxon>Trebouxiophyceae incertae sedis</taxon>
        <taxon>Elliptochloris clade</taxon>
        <taxon>Elliptochloris</taxon>
    </lineage>
</organism>
<feature type="compositionally biased region" description="Basic and acidic residues" evidence="1">
    <location>
        <begin position="403"/>
        <end position="415"/>
    </location>
</feature>
<dbReference type="PANTHER" id="PTHR47372:SF11">
    <property type="entry name" value="RE19971P"/>
    <property type="match status" value="1"/>
</dbReference>
<dbReference type="Proteomes" id="UP001445335">
    <property type="component" value="Unassembled WGS sequence"/>
</dbReference>
<feature type="region of interest" description="Disordered" evidence="1">
    <location>
        <begin position="115"/>
        <end position="144"/>
    </location>
</feature>
<comment type="caution">
    <text evidence="2">The sequence shown here is derived from an EMBL/GenBank/DDBJ whole genome shotgun (WGS) entry which is preliminary data.</text>
</comment>
<protein>
    <submittedName>
        <fullName evidence="2">Uncharacterized protein</fullName>
    </submittedName>
</protein>
<sequence>MVSSLMTSSMALANRTPFTARPMPCRAVPQQRARVVSAAAQEDADRKPAQAPNQAVMRAVGALAAVQLAFLPAAGADGLKDLLPSSATSESAREAVNERTSDLPSFSQVGASLKNAIGGSSDPKDIGRAINANTPDGPDLTKNPKALAQDAKQGAKDLAGKVQNAAPDLSAVDEPISDRTGLPNPFDKGSGTIPRASDISELAGRAKREAGALGGDVAKNTPDAGDIKSIGSKVADKAKGAASKVQNAVGDSAGLFDFGKAQGTAQEAGVKAKGAANAVQNKVGNPLQGASSTGNKLANKAGDLGKVGGDLKSKANQVGRKVQSAVGDNAGLPSPQEAADKLKGKVDEVGRNVQGVGSNNPLSGNVPSPQEAGDKLKGKVNEAGRKAQNVVGDNAGLPSPQEAADKIKGKVDEVGRNVQGVGSNNPLSGNVPSPQEAGDKLKGKVNEAGRKAQNAVGDNAGLPSPGEAADKVKAALPGGGGGAVGANLQSKAGQIKDKAADFPGASKDSNALTGPSELVDKMETFKAKVEGKASGLGGKVQG</sequence>
<evidence type="ECO:0000313" key="2">
    <source>
        <dbReference type="EMBL" id="KAK9832640.1"/>
    </source>
</evidence>
<feature type="region of interest" description="Disordered" evidence="1">
    <location>
        <begin position="308"/>
        <end position="479"/>
    </location>
</feature>
<evidence type="ECO:0000256" key="1">
    <source>
        <dbReference type="SAM" id="MobiDB-lite"/>
    </source>
</evidence>
<feature type="compositionally biased region" description="Polar residues" evidence="1">
    <location>
        <begin position="355"/>
        <end position="368"/>
    </location>
</feature>
<feature type="compositionally biased region" description="Basic and acidic residues" evidence="1">
    <location>
        <begin position="372"/>
        <end position="385"/>
    </location>
</feature>
<evidence type="ECO:0000313" key="3">
    <source>
        <dbReference type="Proteomes" id="UP001445335"/>
    </source>
</evidence>
<proteinExistence type="predicted"/>
<feature type="region of interest" description="Disordered" evidence="1">
    <location>
        <begin position="166"/>
        <end position="195"/>
    </location>
</feature>
<gene>
    <name evidence="2" type="ORF">WJX81_006418</name>
</gene>
<reference evidence="2 3" key="1">
    <citation type="journal article" date="2024" name="Nat. Commun.">
        <title>Phylogenomics reveals the evolutionary origins of lichenization in chlorophyte algae.</title>
        <authorList>
            <person name="Puginier C."/>
            <person name="Libourel C."/>
            <person name="Otte J."/>
            <person name="Skaloud P."/>
            <person name="Haon M."/>
            <person name="Grisel S."/>
            <person name="Petersen M."/>
            <person name="Berrin J.G."/>
            <person name="Delaux P.M."/>
            <person name="Dal Grande F."/>
            <person name="Keller J."/>
        </authorList>
    </citation>
    <scope>NUCLEOTIDE SEQUENCE [LARGE SCALE GENOMIC DNA]</scope>
    <source>
        <strain evidence="2 3">SAG 245.80</strain>
    </source>
</reference>
<dbReference type="AlphaFoldDB" id="A0AAW1RGP0"/>
<dbReference type="PANTHER" id="PTHR47372">
    <property type="entry name" value="DAUER UP-REGULATED-RELATED"/>
    <property type="match status" value="1"/>
</dbReference>
<accession>A0AAW1RGP0</accession>